<evidence type="ECO:0000259" key="2">
    <source>
        <dbReference type="Pfam" id="PF13439"/>
    </source>
</evidence>
<dbReference type="OrthoDB" id="9801573at2"/>
<dbReference type="AlphaFoldDB" id="A0A5B2TC17"/>
<dbReference type="PANTHER" id="PTHR45947">
    <property type="entry name" value="SULFOQUINOVOSYL TRANSFERASE SQD2"/>
    <property type="match status" value="1"/>
</dbReference>
<evidence type="ECO:0000259" key="1">
    <source>
        <dbReference type="Pfam" id="PF00534"/>
    </source>
</evidence>
<sequence>MKVAIVHYWLVNMRGGEKVLEALCEMYPGADIFTHVYDPSAVSERIRSHRVRTTMIARLPFARRLYQAYLPLMPLALEQLDLREYDLVISSESGPAKGVLTRPDALHVCYCHTPMRYIWNMYLDYKSGAPRLLRGPILYLAHRLRNWDYSTAARVDYFMANSHNVAERISKYYRRPAAVVYPPVDLETFAPPAEAPPADKADGFYLCAGQLLRYKRVDLAIEACRALGRRLVVLGAGSEYEALRRSAGPEVEFLGRVDDATLRSYYARCRALLFTGEEDFGIVPLEAMACGRPVIAYGRGGALETVAPGISGLHFPEQTTASLQKAILRFEAQEHIFDPATIAAHAGKFSKAAFRRAFQASLAHAEESRPFKPSWMQGRFAAEYRAGHMEAAE</sequence>
<dbReference type="SUPFAM" id="SSF53756">
    <property type="entry name" value="UDP-Glycosyltransferase/glycogen phosphorylase"/>
    <property type="match status" value="1"/>
</dbReference>
<name>A0A5B2TC17_9PROT</name>
<keyword evidence="3" id="KW-0808">Transferase</keyword>
<dbReference type="InterPro" id="IPR001296">
    <property type="entry name" value="Glyco_trans_1"/>
</dbReference>
<dbReference type="InterPro" id="IPR050194">
    <property type="entry name" value="Glycosyltransferase_grp1"/>
</dbReference>
<evidence type="ECO:0000313" key="3">
    <source>
        <dbReference type="EMBL" id="KAA2212041.1"/>
    </source>
</evidence>
<dbReference type="InterPro" id="IPR028098">
    <property type="entry name" value="Glyco_trans_4-like_N"/>
</dbReference>
<dbReference type="EMBL" id="VUKA01000012">
    <property type="protein sequence ID" value="KAA2212041.1"/>
    <property type="molecule type" value="Genomic_DNA"/>
</dbReference>
<comment type="caution">
    <text evidence="3">The sequence shown here is derived from an EMBL/GenBank/DDBJ whole genome shotgun (WGS) entry which is preliminary data.</text>
</comment>
<reference evidence="3 4" key="1">
    <citation type="journal article" date="2015" name="Int. J. Syst. Evol. Microbiol.">
        <title>Roseomonas oryzae sp. nov., isolated from paddy rhizosphere soil.</title>
        <authorList>
            <person name="Ramaprasad E.V."/>
            <person name="Sasikala Ch."/>
            <person name="Ramana Ch.V."/>
        </authorList>
    </citation>
    <scope>NUCLEOTIDE SEQUENCE [LARGE SCALE GENOMIC DNA]</scope>
    <source>
        <strain evidence="3 4">KCTC 42542</strain>
    </source>
</reference>
<evidence type="ECO:0000313" key="4">
    <source>
        <dbReference type="Proteomes" id="UP000322110"/>
    </source>
</evidence>
<dbReference type="Pfam" id="PF13439">
    <property type="entry name" value="Glyco_transf_4"/>
    <property type="match status" value="1"/>
</dbReference>
<dbReference type="PANTHER" id="PTHR45947:SF3">
    <property type="entry name" value="SULFOQUINOVOSYL TRANSFERASE SQD2"/>
    <property type="match status" value="1"/>
</dbReference>
<dbReference type="Pfam" id="PF00534">
    <property type="entry name" value="Glycos_transf_1"/>
    <property type="match status" value="1"/>
</dbReference>
<protein>
    <submittedName>
        <fullName evidence="3">Glycosyltransferase family 4 protein</fullName>
    </submittedName>
</protein>
<dbReference type="GO" id="GO:0016757">
    <property type="term" value="F:glycosyltransferase activity"/>
    <property type="evidence" value="ECO:0007669"/>
    <property type="project" value="InterPro"/>
</dbReference>
<dbReference type="RefSeq" id="WP_149813472.1">
    <property type="nucleotide sequence ID" value="NZ_VUKA01000012.1"/>
</dbReference>
<gene>
    <name evidence="3" type="ORF">F0Q34_17150</name>
</gene>
<proteinExistence type="predicted"/>
<organism evidence="3 4">
    <name type="scientific">Teichococcus oryzae</name>
    <dbReference type="NCBI Taxonomy" id="1608942"/>
    <lineage>
        <taxon>Bacteria</taxon>
        <taxon>Pseudomonadati</taxon>
        <taxon>Pseudomonadota</taxon>
        <taxon>Alphaproteobacteria</taxon>
        <taxon>Acetobacterales</taxon>
        <taxon>Roseomonadaceae</taxon>
        <taxon>Roseomonas</taxon>
    </lineage>
</organism>
<keyword evidence="4" id="KW-1185">Reference proteome</keyword>
<feature type="domain" description="Glycosyltransferase subfamily 4-like N-terminal" evidence="2">
    <location>
        <begin position="14"/>
        <end position="187"/>
    </location>
</feature>
<dbReference type="Proteomes" id="UP000322110">
    <property type="component" value="Unassembled WGS sequence"/>
</dbReference>
<dbReference type="Gene3D" id="3.40.50.2000">
    <property type="entry name" value="Glycogen Phosphorylase B"/>
    <property type="match status" value="2"/>
</dbReference>
<accession>A0A5B2TC17</accession>
<feature type="domain" description="Glycosyl transferase family 1" evidence="1">
    <location>
        <begin position="198"/>
        <end position="334"/>
    </location>
</feature>